<feature type="domain" description="Yeast cell wall synthesis Kre9/Knh1-like N-terminal" evidence="4">
    <location>
        <begin position="27"/>
        <end position="120"/>
    </location>
</feature>
<dbReference type="AlphaFoldDB" id="A0A2G4SKM6"/>
<keyword evidence="1 3" id="KW-0732">Signal</keyword>
<evidence type="ECO:0000256" key="2">
    <source>
        <dbReference type="SAM" id="Phobius"/>
    </source>
</evidence>
<evidence type="ECO:0000313" key="5">
    <source>
        <dbReference type="EMBL" id="PHZ08936.1"/>
    </source>
</evidence>
<proteinExistence type="predicted"/>
<evidence type="ECO:0000313" key="6">
    <source>
        <dbReference type="Proteomes" id="UP000242254"/>
    </source>
</evidence>
<organism evidence="5 6">
    <name type="scientific">Rhizopus microsporus ATCC 52813</name>
    <dbReference type="NCBI Taxonomy" id="1340429"/>
    <lineage>
        <taxon>Eukaryota</taxon>
        <taxon>Fungi</taxon>
        <taxon>Fungi incertae sedis</taxon>
        <taxon>Mucoromycota</taxon>
        <taxon>Mucoromycotina</taxon>
        <taxon>Mucoromycetes</taxon>
        <taxon>Mucorales</taxon>
        <taxon>Mucorineae</taxon>
        <taxon>Rhizopodaceae</taxon>
        <taxon>Rhizopus</taxon>
    </lineage>
</organism>
<evidence type="ECO:0000259" key="4">
    <source>
        <dbReference type="Pfam" id="PF10342"/>
    </source>
</evidence>
<name>A0A2G4SKM6_RHIZD</name>
<dbReference type="PANTHER" id="PTHR40633:SF1">
    <property type="entry name" value="GPI ANCHORED SERINE-THREONINE RICH PROTEIN (AFU_ORTHOLOGUE AFUA_1G03630)"/>
    <property type="match status" value="1"/>
</dbReference>
<feature type="signal peptide" evidence="3">
    <location>
        <begin position="1"/>
        <end position="20"/>
    </location>
</feature>
<dbReference type="STRING" id="1340429.A0A2G4SKM6"/>
<dbReference type="RefSeq" id="XP_023462644.1">
    <property type="nucleotide sequence ID" value="XM_023609519.1"/>
</dbReference>
<keyword evidence="6" id="KW-1185">Reference proteome</keyword>
<dbReference type="EMBL" id="KZ303861">
    <property type="protein sequence ID" value="PHZ08936.1"/>
    <property type="molecule type" value="Genomic_DNA"/>
</dbReference>
<protein>
    <recommendedName>
        <fullName evidence="4">Yeast cell wall synthesis Kre9/Knh1-like N-terminal domain-containing protein</fullName>
    </recommendedName>
</protein>
<keyword evidence="2" id="KW-0472">Membrane</keyword>
<keyword evidence="2" id="KW-1133">Transmembrane helix</keyword>
<dbReference type="GeneID" id="35440509"/>
<accession>A0A2G4SKM6</accession>
<dbReference type="InterPro" id="IPR018466">
    <property type="entry name" value="Kre9/Knh1-like_N"/>
</dbReference>
<feature type="transmembrane region" description="Helical" evidence="2">
    <location>
        <begin position="193"/>
        <end position="211"/>
    </location>
</feature>
<reference evidence="5 6" key="1">
    <citation type="journal article" date="2016" name="Proc. Natl. Acad. Sci. U.S.A.">
        <title>Lipid metabolic changes in an early divergent fungus govern the establishment of a mutualistic symbiosis with endobacteria.</title>
        <authorList>
            <person name="Lastovetsky O.A."/>
            <person name="Gaspar M.L."/>
            <person name="Mondo S.J."/>
            <person name="LaButti K.M."/>
            <person name="Sandor L."/>
            <person name="Grigoriev I.V."/>
            <person name="Henry S.A."/>
            <person name="Pawlowska T.E."/>
        </authorList>
    </citation>
    <scope>NUCLEOTIDE SEQUENCE [LARGE SCALE GENOMIC DNA]</scope>
    <source>
        <strain evidence="5 6">ATCC 52813</strain>
    </source>
</reference>
<evidence type="ECO:0000256" key="1">
    <source>
        <dbReference type="ARBA" id="ARBA00022729"/>
    </source>
</evidence>
<sequence>MKLLSTILFITSLSFQYIHADMAPSYPEPGTVWKAGHQYEIVWENDHHGSMNAWKKFRIDFMTGDNDHQRFLMNVARNLDATKTTSFNWTAPKVSPAAPIYFFMFTNDKGENAWTTRFGITGEDGKLAKAQYPTQPDGSKIPWGVGKIVRTDAAASGPSPTYYMTPAQSSVLADNAAVVIAVSKATKLYSMPVGYILMLFVIILSSSGLFTN</sequence>
<gene>
    <name evidence="5" type="ORF">RHIMIDRAFT_241150</name>
</gene>
<dbReference type="Proteomes" id="UP000242254">
    <property type="component" value="Unassembled WGS sequence"/>
</dbReference>
<feature type="chain" id="PRO_5013633252" description="Yeast cell wall synthesis Kre9/Knh1-like N-terminal domain-containing protein" evidence="3">
    <location>
        <begin position="21"/>
        <end position="212"/>
    </location>
</feature>
<dbReference type="PANTHER" id="PTHR40633">
    <property type="entry name" value="MATRIX PROTEIN, PUTATIVE (AFU_ORTHOLOGUE AFUA_8G05410)-RELATED"/>
    <property type="match status" value="1"/>
</dbReference>
<keyword evidence="2" id="KW-0812">Transmembrane</keyword>
<evidence type="ECO:0000256" key="3">
    <source>
        <dbReference type="SAM" id="SignalP"/>
    </source>
</evidence>
<dbReference type="Pfam" id="PF10342">
    <property type="entry name" value="Kre9_KNH"/>
    <property type="match status" value="1"/>
</dbReference>
<dbReference type="InterPro" id="IPR052982">
    <property type="entry name" value="SRP1/TIP1-like"/>
</dbReference>